<dbReference type="PROSITE" id="PS50928">
    <property type="entry name" value="ABC_TM1"/>
    <property type="match status" value="1"/>
</dbReference>
<keyword evidence="10" id="KW-1185">Reference proteome</keyword>
<evidence type="ECO:0000313" key="10">
    <source>
        <dbReference type="Proteomes" id="UP001579974"/>
    </source>
</evidence>
<keyword evidence="3" id="KW-1003">Cell membrane</keyword>
<keyword evidence="6 7" id="KW-0472">Membrane</keyword>
<dbReference type="InterPro" id="IPR051393">
    <property type="entry name" value="ABC_transporter_permease"/>
</dbReference>
<keyword evidence="4 7" id="KW-0812">Transmembrane</keyword>
<dbReference type="Gene3D" id="1.10.3720.10">
    <property type="entry name" value="MetI-like"/>
    <property type="match status" value="1"/>
</dbReference>
<accession>A0ABV5AK52</accession>
<sequence>MGRNSSVVMDDTHPVAVAPSTRVKKSRSSWRHVPWWMMLPSFILIICLYYYPSVSTLVYSFFNWNGFSKPSFAGLSNYATYLSARTTPLEWLHQGIMTVGMVLVALVVPLAAAVAVNGIQNRRLSYIVKVLLVLPMAVPFIVNLSIWAFIFNPYLGPINKILQFLGLGALENGWLSAPHVAIYALIGVGFPWVAGLPFLIYLAGLQGVSHELYDAFAIDSSSSWKRFLNVDLPALRGQIKLVVILSVIGSMQNFIMILLLTNGGPGYATQVPGLSMYTAAFNNDEYGLGAAIGTVLFVVIAVITLVYMIMDRRRGDEK</sequence>
<dbReference type="EMBL" id="JBDXSU010000025">
    <property type="protein sequence ID" value="MFB5192613.1"/>
    <property type="molecule type" value="Genomic_DNA"/>
</dbReference>
<dbReference type="PANTHER" id="PTHR30193">
    <property type="entry name" value="ABC TRANSPORTER PERMEASE PROTEIN"/>
    <property type="match status" value="1"/>
</dbReference>
<protein>
    <submittedName>
        <fullName evidence="9">Sugar ABC transporter permease</fullName>
    </submittedName>
</protein>
<evidence type="ECO:0000256" key="3">
    <source>
        <dbReference type="ARBA" id="ARBA00022475"/>
    </source>
</evidence>
<gene>
    <name evidence="9" type="ORF">KKP3000_001822</name>
</gene>
<comment type="subcellular location">
    <subcellularLocation>
        <location evidence="1 7">Cell membrane</location>
        <topology evidence="1 7">Multi-pass membrane protein</topology>
    </subcellularLocation>
</comment>
<name>A0ABV5AK52_9BACL</name>
<reference evidence="9 10" key="1">
    <citation type="journal article" date="2024" name="Int. J. Mol. Sci.">
        <title>Exploration of Alicyclobacillus spp. Genome in Search of Antibiotic Resistance.</title>
        <authorList>
            <person name="Bucka-Kolendo J."/>
            <person name="Kiousi D.E."/>
            <person name="Dekowska A."/>
            <person name="Mikolajczuk-Szczyrba A."/>
            <person name="Karadedos D.M."/>
            <person name="Michael P."/>
            <person name="Galanis A."/>
            <person name="Sokolowska B."/>
        </authorList>
    </citation>
    <scope>NUCLEOTIDE SEQUENCE [LARGE SCALE GENOMIC DNA]</scope>
    <source>
        <strain evidence="9 10">KKP 3000</strain>
    </source>
</reference>
<dbReference type="Pfam" id="PF00528">
    <property type="entry name" value="BPD_transp_1"/>
    <property type="match status" value="1"/>
</dbReference>
<dbReference type="InterPro" id="IPR000515">
    <property type="entry name" value="MetI-like"/>
</dbReference>
<evidence type="ECO:0000256" key="4">
    <source>
        <dbReference type="ARBA" id="ARBA00022692"/>
    </source>
</evidence>
<dbReference type="Proteomes" id="UP001579974">
    <property type="component" value="Unassembled WGS sequence"/>
</dbReference>
<evidence type="ECO:0000256" key="7">
    <source>
        <dbReference type="RuleBase" id="RU363032"/>
    </source>
</evidence>
<feature type="transmembrane region" description="Helical" evidence="7">
    <location>
        <begin position="91"/>
        <end position="114"/>
    </location>
</feature>
<feature type="transmembrane region" description="Helical" evidence="7">
    <location>
        <begin position="33"/>
        <end position="51"/>
    </location>
</feature>
<dbReference type="InterPro" id="IPR035906">
    <property type="entry name" value="MetI-like_sf"/>
</dbReference>
<feature type="transmembrane region" description="Helical" evidence="7">
    <location>
        <begin position="286"/>
        <end position="310"/>
    </location>
</feature>
<feature type="transmembrane region" description="Helical" evidence="7">
    <location>
        <begin position="126"/>
        <end position="150"/>
    </location>
</feature>
<evidence type="ECO:0000259" key="8">
    <source>
        <dbReference type="PROSITE" id="PS50928"/>
    </source>
</evidence>
<dbReference type="PANTHER" id="PTHR30193:SF37">
    <property type="entry name" value="INNER MEMBRANE ABC TRANSPORTER PERMEASE PROTEIN YCJO"/>
    <property type="match status" value="1"/>
</dbReference>
<evidence type="ECO:0000256" key="6">
    <source>
        <dbReference type="ARBA" id="ARBA00023136"/>
    </source>
</evidence>
<feature type="domain" description="ABC transmembrane type-1" evidence="8">
    <location>
        <begin position="91"/>
        <end position="307"/>
    </location>
</feature>
<evidence type="ECO:0000256" key="1">
    <source>
        <dbReference type="ARBA" id="ARBA00004651"/>
    </source>
</evidence>
<evidence type="ECO:0000313" key="9">
    <source>
        <dbReference type="EMBL" id="MFB5192613.1"/>
    </source>
</evidence>
<evidence type="ECO:0000256" key="5">
    <source>
        <dbReference type="ARBA" id="ARBA00022989"/>
    </source>
</evidence>
<keyword evidence="2 7" id="KW-0813">Transport</keyword>
<evidence type="ECO:0000256" key="2">
    <source>
        <dbReference type="ARBA" id="ARBA00022448"/>
    </source>
</evidence>
<keyword evidence="5 7" id="KW-1133">Transmembrane helix</keyword>
<feature type="transmembrane region" description="Helical" evidence="7">
    <location>
        <begin position="241"/>
        <end position="260"/>
    </location>
</feature>
<feature type="transmembrane region" description="Helical" evidence="7">
    <location>
        <begin position="180"/>
        <end position="203"/>
    </location>
</feature>
<organism evidence="9 10">
    <name type="scientific">Alicyclobacillus fastidiosus</name>
    <dbReference type="NCBI Taxonomy" id="392011"/>
    <lineage>
        <taxon>Bacteria</taxon>
        <taxon>Bacillati</taxon>
        <taxon>Bacillota</taxon>
        <taxon>Bacilli</taxon>
        <taxon>Bacillales</taxon>
        <taxon>Alicyclobacillaceae</taxon>
        <taxon>Alicyclobacillus</taxon>
    </lineage>
</organism>
<proteinExistence type="inferred from homology"/>
<dbReference type="SUPFAM" id="SSF161098">
    <property type="entry name" value="MetI-like"/>
    <property type="match status" value="1"/>
</dbReference>
<dbReference type="CDD" id="cd06261">
    <property type="entry name" value="TM_PBP2"/>
    <property type="match status" value="1"/>
</dbReference>
<comment type="caution">
    <text evidence="9">The sequence shown here is derived from an EMBL/GenBank/DDBJ whole genome shotgun (WGS) entry which is preliminary data.</text>
</comment>
<comment type="similarity">
    <text evidence="7">Belongs to the binding-protein-dependent transport system permease family.</text>
</comment>
<dbReference type="RefSeq" id="WP_275475922.1">
    <property type="nucleotide sequence ID" value="NZ_CP162940.1"/>
</dbReference>